<protein>
    <submittedName>
        <fullName evidence="1">Uncharacterized protein</fullName>
    </submittedName>
</protein>
<dbReference type="EnsemblMetazoa" id="CJA39542a.1">
    <property type="protein sequence ID" value="CJA39542a.1"/>
    <property type="gene ID" value="WBGene00215389"/>
</dbReference>
<dbReference type="PANTHER" id="PTHR46866">
    <property type="entry name" value="GH12955P"/>
    <property type="match status" value="1"/>
</dbReference>
<evidence type="ECO:0000313" key="2">
    <source>
        <dbReference type="Proteomes" id="UP000005237"/>
    </source>
</evidence>
<reference evidence="2" key="1">
    <citation type="submission" date="2010-08" db="EMBL/GenBank/DDBJ databases">
        <authorList>
            <consortium name="Caenorhabditis japonica Sequencing Consortium"/>
            <person name="Wilson R.K."/>
        </authorList>
    </citation>
    <scope>NUCLEOTIDE SEQUENCE [LARGE SCALE GENOMIC DNA]</scope>
    <source>
        <strain evidence="2">DF5081</strain>
    </source>
</reference>
<organism evidence="1 2">
    <name type="scientific">Caenorhabditis japonica</name>
    <dbReference type="NCBI Taxonomy" id="281687"/>
    <lineage>
        <taxon>Eukaryota</taxon>
        <taxon>Metazoa</taxon>
        <taxon>Ecdysozoa</taxon>
        <taxon>Nematoda</taxon>
        <taxon>Chromadorea</taxon>
        <taxon>Rhabditida</taxon>
        <taxon>Rhabditina</taxon>
        <taxon>Rhabditomorpha</taxon>
        <taxon>Rhabditoidea</taxon>
        <taxon>Rhabditidae</taxon>
        <taxon>Peloderinae</taxon>
        <taxon>Caenorhabditis</taxon>
    </lineage>
</organism>
<accession>A0A8R1EPZ9</accession>
<name>A0A8R1EPZ9_CAEJA</name>
<dbReference type="Proteomes" id="UP000005237">
    <property type="component" value="Unassembled WGS sequence"/>
</dbReference>
<keyword evidence="2" id="KW-1185">Reference proteome</keyword>
<proteinExistence type="predicted"/>
<evidence type="ECO:0000313" key="1">
    <source>
        <dbReference type="EnsemblMetazoa" id="CJA39542a.1"/>
    </source>
</evidence>
<reference evidence="1" key="2">
    <citation type="submission" date="2022-06" db="UniProtKB">
        <authorList>
            <consortium name="EnsemblMetazoa"/>
        </authorList>
    </citation>
    <scope>IDENTIFICATION</scope>
    <source>
        <strain evidence="1">DF5081</strain>
    </source>
</reference>
<dbReference type="AlphaFoldDB" id="A0A8R1EPZ9"/>
<dbReference type="PANTHER" id="PTHR46866:SF1">
    <property type="entry name" value="GH12955P"/>
    <property type="match status" value="1"/>
</dbReference>
<sequence length="202" mass="23572">ENSKHALNLHLCFVDKNRRGLRTNGMVQLFDRPHPTRVPLDYDPKSDSYQLQLDLFGYGMSSNISSQIPKQNIEKQSEHEENHYQIYQEIKKIRRLRHKTHFTSMVSLMEVMAQIVLAPHMSGRFDDHAHIRHCIRMFAFRIPVNFQKLFDFLLNPAQDFPEANEFAFFAAIRLNIPTTRSVLGIGMGGANCKREECRTLQK</sequence>